<keyword evidence="2" id="KW-0472">Membrane</keyword>
<reference evidence="3" key="2">
    <citation type="submission" date="2022-01" db="EMBL/GenBank/DDBJ databases">
        <title>Collection of gut derived symbiotic bacterial strains cultured from healthy donors.</title>
        <authorList>
            <person name="Lin H."/>
            <person name="Kohout C."/>
            <person name="Waligurski E."/>
            <person name="Pamer E.G."/>
        </authorList>
    </citation>
    <scope>NUCLEOTIDE SEQUENCE</scope>
    <source>
        <strain evidence="3">DFI.1.149</strain>
    </source>
</reference>
<keyword evidence="2" id="KW-0812">Transmembrane</keyword>
<evidence type="ECO:0000313" key="6">
    <source>
        <dbReference type="EMBL" id="RGV20024.1"/>
    </source>
</evidence>
<gene>
    <name evidence="6" type="ORF">DWW24_16855</name>
    <name evidence="5" type="ORF">DWW57_05295</name>
    <name evidence="7" type="ORF">DXA53_19140</name>
    <name evidence="3" type="ORF">L0P03_02730</name>
    <name evidence="4" type="ORF">PN645_17120</name>
</gene>
<evidence type="ECO:0000256" key="1">
    <source>
        <dbReference type="PROSITE-ProRule" id="PRU00339"/>
    </source>
</evidence>
<dbReference type="SUPFAM" id="SSF48452">
    <property type="entry name" value="TPR-like"/>
    <property type="match status" value="1"/>
</dbReference>
<evidence type="ECO:0000313" key="4">
    <source>
        <dbReference type="EMBL" id="MDB9224706.1"/>
    </source>
</evidence>
<dbReference type="Proteomes" id="UP001199750">
    <property type="component" value="Unassembled WGS sequence"/>
</dbReference>
<dbReference type="GeneID" id="61275528"/>
<keyword evidence="1" id="KW-0802">TPR repeat</keyword>
<evidence type="ECO:0000313" key="5">
    <source>
        <dbReference type="EMBL" id="RGU57379.1"/>
    </source>
</evidence>
<dbReference type="Pfam" id="PF13432">
    <property type="entry name" value="TPR_16"/>
    <property type="match status" value="1"/>
</dbReference>
<protein>
    <submittedName>
        <fullName evidence="5">Tetratricopeptide repeat protein</fullName>
    </submittedName>
</protein>
<dbReference type="EMBL" id="JAKNDN010000004">
    <property type="protein sequence ID" value="MCG4958769.1"/>
    <property type="molecule type" value="Genomic_DNA"/>
</dbReference>
<dbReference type="Proteomes" id="UP000283426">
    <property type="component" value="Unassembled WGS sequence"/>
</dbReference>
<dbReference type="AlphaFoldDB" id="A0A412TUD5"/>
<sequence>MSKEQKKREDGFEHLEEALTSGEQFIEKNQKMIVNVVLVLVVIIAGYFGYNRFIAEPHAQEAANQIFGAQNYFEKDSFNLALNGDGNVLGFIEIADKYSSTPSGNLAKYYAGLSYLYMGEYQNAIQYLEKFSSDDLLLSNLAKANIGDAYMQLGEYRKAAENYKKAAASKTNDFSTPTFLMKNGLALEKSNDYSGALKVYEQIEQEYPASPEGRDIEKYIERAQLKLKK</sequence>
<evidence type="ECO:0000313" key="10">
    <source>
        <dbReference type="Proteomes" id="UP000284434"/>
    </source>
</evidence>
<dbReference type="Proteomes" id="UP000284243">
    <property type="component" value="Unassembled WGS sequence"/>
</dbReference>
<evidence type="ECO:0000313" key="9">
    <source>
        <dbReference type="Proteomes" id="UP000284243"/>
    </source>
</evidence>
<dbReference type="SMART" id="SM00028">
    <property type="entry name" value="TPR"/>
    <property type="match status" value="2"/>
</dbReference>
<evidence type="ECO:0000256" key="2">
    <source>
        <dbReference type="SAM" id="Phobius"/>
    </source>
</evidence>
<evidence type="ECO:0000313" key="7">
    <source>
        <dbReference type="EMBL" id="RGY02722.1"/>
    </source>
</evidence>
<dbReference type="OMA" id="TYNKRGY"/>
<evidence type="ECO:0000313" key="3">
    <source>
        <dbReference type="EMBL" id="MCG4958769.1"/>
    </source>
</evidence>
<dbReference type="EMBL" id="QSCO01000042">
    <property type="protein sequence ID" value="RGY02722.1"/>
    <property type="molecule type" value="Genomic_DNA"/>
</dbReference>
<dbReference type="EMBL" id="QRYW01000043">
    <property type="protein sequence ID" value="RGV20024.1"/>
    <property type="molecule type" value="Genomic_DNA"/>
</dbReference>
<proteinExistence type="predicted"/>
<name>A0A412TUD5_9BACT</name>
<accession>A0A412TUD5</accession>
<dbReference type="EMBL" id="JAQMRD010000030">
    <property type="protein sequence ID" value="MDB9224706.1"/>
    <property type="molecule type" value="Genomic_DNA"/>
</dbReference>
<dbReference type="Gene3D" id="1.25.40.10">
    <property type="entry name" value="Tetratricopeptide repeat domain"/>
    <property type="match status" value="1"/>
</dbReference>
<keyword evidence="2" id="KW-1133">Transmembrane helix</keyword>
<comment type="caution">
    <text evidence="5">The sequence shown here is derived from an EMBL/GenBank/DDBJ whole genome shotgun (WGS) entry which is preliminary data.</text>
</comment>
<feature type="repeat" description="TPR" evidence="1">
    <location>
        <begin position="140"/>
        <end position="173"/>
    </location>
</feature>
<feature type="transmembrane region" description="Helical" evidence="2">
    <location>
        <begin position="32"/>
        <end position="50"/>
    </location>
</feature>
<dbReference type="Pfam" id="PF13174">
    <property type="entry name" value="TPR_6"/>
    <property type="match status" value="1"/>
</dbReference>
<dbReference type="EMBL" id="QRYC01000005">
    <property type="protein sequence ID" value="RGU57379.1"/>
    <property type="molecule type" value="Genomic_DNA"/>
</dbReference>
<reference evidence="8 9" key="1">
    <citation type="submission" date="2018-08" db="EMBL/GenBank/DDBJ databases">
        <title>A genome reference for cultivated species of the human gut microbiota.</title>
        <authorList>
            <person name="Zou Y."/>
            <person name="Xue W."/>
            <person name="Luo G."/>
        </authorList>
    </citation>
    <scope>NUCLEOTIDE SEQUENCE [LARGE SCALE GENOMIC DNA]</scope>
    <source>
        <strain evidence="6 8">AF14-6AC</strain>
        <strain evidence="5 9">AF16-14</strain>
        <strain evidence="7 10">OF03-11</strain>
    </source>
</reference>
<dbReference type="RefSeq" id="WP_013612481.1">
    <property type="nucleotide sequence ID" value="NZ_BAABYK010000001.1"/>
</dbReference>
<reference evidence="4" key="3">
    <citation type="submission" date="2023-01" db="EMBL/GenBank/DDBJ databases">
        <title>Human gut microbiome strain richness.</title>
        <authorList>
            <person name="Chen-Liaw A."/>
        </authorList>
    </citation>
    <scope>NUCLEOTIDE SEQUENCE</scope>
    <source>
        <strain evidence="4">RTP21484st1_B7_RTP21484_190118</strain>
    </source>
</reference>
<evidence type="ECO:0000313" key="8">
    <source>
        <dbReference type="Proteomes" id="UP000283426"/>
    </source>
</evidence>
<dbReference type="PROSITE" id="PS50005">
    <property type="entry name" value="TPR"/>
    <property type="match status" value="1"/>
</dbReference>
<dbReference type="InterPro" id="IPR011990">
    <property type="entry name" value="TPR-like_helical_dom_sf"/>
</dbReference>
<dbReference type="Proteomes" id="UP000284434">
    <property type="component" value="Unassembled WGS sequence"/>
</dbReference>
<organism evidence="5 9">
    <name type="scientific">Odoribacter splanchnicus</name>
    <dbReference type="NCBI Taxonomy" id="28118"/>
    <lineage>
        <taxon>Bacteria</taxon>
        <taxon>Pseudomonadati</taxon>
        <taxon>Bacteroidota</taxon>
        <taxon>Bacteroidia</taxon>
        <taxon>Bacteroidales</taxon>
        <taxon>Odoribacteraceae</taxon>
        <taxon>Odoribacter</taxon>
    </lineage>
</organism>
<dbReference type="InterPro" id="IPR019734">
    <property type="entry name" value="TPR_rpt"/>
</dbReference>
<dbReference type="Proteomes" id="UP001212263">
    <property type="component" value="Unassembled WGS sequence"/>
</dbReference>